<accession>A0ABP7L6N1</accession>
<dbReference type="EMBL" id="BAAAZA010000035">
    <property type="protein sequence ID" value="GAA3895929.1"/>
    <property type="molecule type" value="Genomic_DNA"/>
</dbReference>
<evidence type="ECO:0000313" key="3">
    <source>
        <dbReference type="Proteomes" id="UP001501563"/>
    </source>
</evidence>
<reference evidence="3" key="1">
    <citation type="journal article" date="2019" name="Int. J. Syst. Evol. Microbiol.">
        <title>The Global Catalogue of Microorganisms (GCM) 10K type strain sequencing project: providing services to taxonomists for standard genome sequencing and annotation.</title>
        <authorList>
            <consortium name="The Broad Institute Genomics Platform"/>
            <consortium name="The Broad Institute Genome Sequencing Center for Infectious Disease"/>
            <person name="Wu L."/>
            <person name="Ma J."/>
        </authorList>
    </citation>
    <scope>NUCLEOTIDE SEQUENCE [LARGE SCALE GENOMIC DNA]</scope>
    <source>
        <strain evidence="3">JCM 16578</strain>
    </source>
</reference>
<organism evidence="2 3">
    <name type="scientific">Streptomyces lannensis</name>
    <dbReference type="NCBI Taxonomy" id="766498"/>
    <lineage>
        <taxon>Bacteria</taxon>
        <taxon>Bacillati</taxon>
        <taxon>Actinomycetota</taxon>
        <taxon>Actinomycetes</taxon>
        <taxon>Kitasatosporales</taxon>
        <taxon>Streptomycetaceae</taxon>
        <taxon>Streptomyces</taxon>
    </lineage>
</organism>
<sequence>MWRVEMNVEVVLDQPGHVRLPITDDEIIDHAVAIEALAAREVRQLTCDTGQHTRGRATASEGDEGVREGSRPGARPGSGASVRQRHPREAT</sequence>
<proteinExistence type="predicted"/>
<name>A0ABP7L6N1_9ACTN</name>
<dbReference type="Proteomes" id="UP001501563">
    <property type="component" value="Unassembled WGS sequence"/>
</dbReference>
<feature type="region of interest" description="Disordered" evidence="1">
    <location>
        <begin position="47"/>
        <end position="91"/>
    </location>
</feature>
<evidence type="ECO:0000313" key="2">
    <source>
        <dbReference type="EMBL" id="GAA3895929.1"/>
    </source>
</evidence>
<keyword evidence="3" id="KW-1185">Reference proteome</keyword>
<comment type="caution">
    <text evidence="2">The sequence shown here is derived from an EMBL/GenBank/DDBJ whole genome shotgun (WGS) entry which is preliminary data.</text>
</comment>
<evidence type="ECO:0000256" key="1">
    <source>
        <dbReference type="SAM" id="MobiDB-lite"/>
    </source>
</evidence>
<protein>
    <submittedName>
        <fullName evidence="2">Uncharacterized protein</fullName>
    </submittedName>
</protein>
<gene>
    <name evidence="2" type="ORF">GCM10022207_75220</name>
</gene>